<accession>A0A5N1ILZ5</accession>
<dbReference type="RefSeq" id="WP_150905355.1">
    <property type="nucleotide sequence ID" value="NZ_VTWT01000011.1"/>
</dbReference>
<feature type="domain" description="MIP18 family-like" evidence="1">
    <location>
        <begin position="9"/>
        <end position="80"/>
    </location>
</feature>
<proteinExistence type="predicted"/>
<dbReference type="Gene3D" id="3.30.300.130">
    <property type="entry name" value="Fe-S cluster assembly (FSCA)"/>
    <property type="match status" value="1"/>
</dbReference>
<evidence type="ECO:0000313" key="2">
    <source>
        <dbReference type="EMBL" id="KAA9325674.1"/>
    </source>
</evidence>
<dbReference type="EMBL" id="VTWT01000011">
    <property type="protein sequence ID" value="KAA9325674.1"/>
    <property type="molecule type" value="Genomic_DNA"/>
</dbReference>
<evidence type="ECO:0000313" key="3">
    <source>
        <dbReference type="Proteomes" id="UP000326570"/>
    </source>
</evidence>
<protein>
    <submittedName>
        <fullName evidence="2">Metal-sulfur cluster assembly factor</fullName>
    </submittedName>
</protein>
<dbReference type="PANTHER" id="PTHR42831">
    <property type="entry name" value="FE-S PROTEIN MATURATION AUXILIARY FACTOR YITW"/>
    <property type="match status" value="1"/>
</dbReference>
<dbReference type="InterPro" id="IPR034904">
    <property type="entry name" value="FSCA_dom_sf"/>
</dbReference>
<comment type="caution">
    <text evidence="2">The sequence shown here is derived from an EMBL/GenBank/DDBJ whole genome shotgun (WGS) entry which is preliminary data.</text>
</comment>
<dbReference type="SUPFAM" id="SSF117916">
    <property type="entry name" value="Fe-S cluster assembly (FSCA) domain-like"/>
    <property type="match status" value="1"/>
</dbReference>
<evidence type="ECO:0000259" key="1">
    <source>
        <dbReference type="Pfam" id="PF01883"/>
    </source>
</evidence>
<dbReference type="PANTHER" id="PTHR42831:SF1">
    <property type="entry name" value="FE-S PROTEIN MATURATION AUXILIARY FACTOR YITW"/>
    <property type="match status" value="1"/>
</dbReference>
<name>A0A5N1ILZ5_9BACT</name>
<organism evidence="2 3">
    <name type="scientific">Adhaeribacter soli</name>
    <dbReference type="NCBI Taxonomy" id="2607655"/>
    <lineage>
        <taxon>Bacteria</taxon>
        <taxon>Pseudomonadati</taxon>
        <taxon>Bacteroidota</taxon>
        <taxon>Cytophagia</taxon>
        <taxon>Cytophagales</taxon>
        <taxon>Hymenobacteraceae</taxon>
        <taxon>Adhaeribacter</taxon>
    </lineage>
</organism>
<reference evidence="2 3" key="1">
    <citation type="submission" date="2019-09" db="EMBL/GenBank/DDBJ databases">
        <title>Genome sequence of Adhaeribacter sp. M2.</title>
        <authorList>
            <person name="Srinivasan S."/>
        </authorList>
    </citation>
    <scope>NUCLEOTIDE SEQUENCE [LARGE SCALE GENOMIC DNA]</scope>
    <source>
        <strain evidence="2 3">M2</strain>
    </source>
</reference>
<dbReference type="InterPro" id="IPR002744">
    <property type="entry name" value="MIP18-like"/>
</dbReference>
<sequence>MKNESEILQQVHELLKQIIDPEIGVNIVDLGLVYELSLSEDKEIKVTMTLTTPGCPMSNTITNNVTQLLNHHLPEYSVKVNLVWFPAWEPEMITEEGQRQLDGGFFGNKKQDEKPTSIWDRFFN</sequence>
<keyword evidence="3" id="KW-1185">Reference proteome</keyword>
<dbReference type="Proteomes" id="UP000326570">
    <property type="component" value="Unassembled WGS sequence"/>
</dbReference>
<dbReference type="Pfam" id="PF01883">
    <property type="entry name" value="FeS_assembly_P"/>
    <property type="match status" value="1"/>
</dbReference>
<dbReference type="AlphaFoldDB" id="A0A5N1ILZ5"/>
<dbReference type="InterPro" id="IPR052339">
    <property type="entry name" value="Fe-S_Maturation_MIP18"/>
</dbReference>
<gene>
    <name evidence="2" type="ORF">F0P94_17220</name>
</gene>